<accession>I4EE46</accession>
<keyword evidence="5 8" id="KW-0547">Nucleotide-binding</keyword>
<comment type="function">
    <text evidence="8 10">GTPase that plays an essential role in the late steps of ribosome biogenesis.</text>
</comment>
<comment type="subunit">
    <text evidence="8">Associates with the 50S ribosomal subunit.</text>
</comment>
<dbReference type="NCBIfam" id="TIGR00231">
    <property type="entry name" value="small_GTP"/>
    <property type="match status" value="2"/>
</dbReference>
<dbReference type="Gene3D" id="3.40.50.300">
    <property type="entry name" value="P-loop containing nucleotide triphosphate hydrolases"/>
    <property type="match status" value="2"/>
</dbReference>
<dbReference type="HAMAP" id="MF_00195">
    <property type="entry name" value="GTPase_Der"/>
    <property type="match status" value="1"/>
</dbReference>
<evidence type="ECO:0000256" key="8">
    <source>
        <dbReference type="HAMAP-Rule" id="MF_00195"/>
    </source>
</evidence>
<evidence type="ECO:0000313" key="12">
    <source>
        <dbReference type="EMBL" id="CCF82958.1"/>
    </source>
</evidence>
<evidence type="ECO:0000256" key="9">
    <source>
        <dbReference type="PROSITE-ProRule" id="PRU01049"/>
    </source>
</evidence>
<dbReference type="InterPro" id="IPR016484">
    <property type="entry name" value="GTPase_Der"/>
</dbReference>
<dbReference type="GO" id="GO:0042254">
    <property type="term" value="P:ribosome biogenesis"/>
    <property type="evidence" value="ECO:0007669"/>
    <property type="project" value="UniProtKB-KW"/>
</dbReference>
<feature type="binding site" evidence="8">
    <location>
        <begin position="178"/>
        <end position="181"/>
    </location>
    <ligand>
        <name>GTP</name>
        <dbReference type="ChEBI" id="CHEBI:37565"/>
        <label>1</label>
    </ligand>
</feature>
<evidence type="ECO:0000259" key="11">
    <source>
        <dbReference type="PROSITE" id="PS51712"/>
    </source>
</evidence>
<evidence type="ECO:0000256" key="6">
    <source>
        <dbReference type="ARBA" id="ARBA00023134"/>
    </source>
</evidence>
<feature type="binding site" evidence="8">
    <location>
        <begin position="109"/>
        <end position="113"/>
    </location>
    <ligand>
        <name>GTP</name>
        <dbReference type="ChEBI" id="CHEBI:37565"/>
        <label>1</label>
    </ligand>
</feature>
<protein>
    <recommendedName>
        <fullName evidence="2 8">GTPase Der</fullName>
    </recommendedName>
    <alternativeName>
        <fullName evidence="7 8">GTP-binding protein EngA</fullName>
    </alternativeName>
</protein>
<comment type="caution">
    <text evidence="12">The sequence shown here is derived from an EMBL/GenBank/DDBJ whole genome shotgun (WGS) entry which is preliminary data.</text>
</comment>
<dbReference type="PANTHER" id="PTHR43834:SF6">
    <property type="entry name" value="GTPASE DER"/>
    <property type="match status" value="1"/>
</dbReference>
<dbReference type="SUPFAM" id="SSF52540">
    <property type="entry name" value="P-loop containing nucleoside triphosphate hydrolases"/>
    <property type="match status" value="2"/>
</dbReference>
<dbReference type="Pfam" id="PF01926">
    <property type="entry name" value="MMR_HSR1"/>
    <property type="match status" value="2"/>
</dbReference>
<dbReference type="NCBIfam" id="TIGR03594">
    <property type="entry name" value="GTPase_EngA"/>
    <property type="match status" value="1"/>
</dbReference>
<feature type="binding site" evidence="8">
    <location>
        <begin position="352"/>
        <end position="355"/>
    </location>
    <ligand>
        <name>GTP</name>
        <dbReference type="ChEBI" id="CHEBI:37565"/>
        <label>2</label>
    </ligand>
</feature>
<dbReference type="InterPro" id="IPR003593">
    <property type="entry name" value="AAA+_ATPase"/>
</dbReference>
<dbReference type="FunFam" id="3.30.300.20:FF:000004">
    <property type="entry name" value="GTPase Der"/>
    <property type="match status" value="1"/>
</dbReference>
<dbReference type="PANTHER" id="PTHR43834">
    <property type="entry name" value="GTPASE DER"/>
    <property type="match status" value="1"/>
</dbReference>
<evidence type="ECO:0000256" key="5">
    <source>
        <dbReference type="ARBA" id="ARBA00022741"/>
    </source>
</evidence>
<dbReference type="InterPro" id="IPR006073">
    <property type="entry name" value="GTP-bd"/>
</dbReference>
<evidence type="ECO:0000256" key="7">
    <source>
        <dbReference type="ARBA" id="ARBA00032345"/>
    </source>
</evidence>
<dbReference type="PROSITE" id="PS51712">
    <property type="entry name" value="G_ENGA"/>
    <property type="match status" value="2"/>
</dbReference>
<feature type="binding site" evidence="8">
    <location>
        <begin position="62"/>
        <end position="69"/>
    </location>
    <ligand>
        <name>GTP</name>
        <dbReference type="ChEBI" id="CHEBI:37565"/>
        <label>1</label>
    </ligand>
</feature>
<proteinExistence type="inferred from homology"/>
<dbReference type="EMBL" id="CAGS01000080">
    <property type="protein sequence ID" value="CCF82958.1"/>
    <property type="molecule type" value="Genomic_DNA"/>
</dbReference>
<dbReference type="InterPro" id="IPR031166">
    <property type="entry name" value="G_ENGA"/>
</dbReference>
<dbReference type="CDD" id="cd01894">
    <property type="entry name" value="EngA1"/>
    <property type="match status" value="1"/>
</dbReference>
<dbReference type="PRINTS" id="PR00326">
    <property type="entry name" value="GTP1OBG"/>
</dbReference>
<feature type="domain" description="EngA-type G" evidence="11">
    <location>
        <begin position="56"/>
        <end position="226"/>
    </location>
</feature>
<evidence type="ECO:0000256" key="10">
    <source>
        <dbReference type="RuleBase" id="RU004481"/>
    </source>
</evidence>
<evidence type="ECO:0000256" key="4">
    <source>
        <dbReference type="ARBA" id="ARBA00022737"/>
    </source>
</evidence>
<dbReference type="AlphaFoldDB" id="I4EE46"/>
<evidence type="ECO:0000313" key="13">
    <source>
        <dbReference type="Proteomes" id="UP000004221"/>
    </source>
</evidence>
<dbReference type="FunFam" id="3.40.50.300:FF:000057">
    <property type="entry name" value="GTPase Der"/>
    <property type="match status" value="1"/>
</dbReference>
<dbReference type="CDD" id="cd01895">
    <property type="entry name" value="EngA2"/>
    <property type="match status" value="1"/>
</dbReference>
<dbReference type="Gene3D" id="3.30.300.20">
    <property type="match status" value="1"/>
</dbReference>
<dbReference type="PIRSF" id="PIRSF006485">
    <property type="entry name" value="GTP-binding_EngA"/>
    <property type="match status" value="1"/>
</dbReference>
<keyword evidence="6 8" id="KW-0342">GTP-binding</keyword>
<organism evidence="12 13">
    <name type="scientific">Nitrolancea hollandica Lb</name>
    <dbReference type="NCBI Taxonomy" id="1129897"/>
    <lineage>
        <taxon>Bacteria</taxon>
        <taxon>Pseudomonadati</taxon>
        <taxon>Thermomicrobiota</taxon>
        <taxon>Thermomicrobia</taxon>
        <taxon>Sphaerobacterales</taxon>
        <taxon>Sphaerobacterineae</taxon>
        <taxon>Sphaerobacteraceae</taxon>
        <taxon>Nitrolancea</taxon>
    </lineage>
</organism>
<feature type="binding site" evidence="8">
    <location>
        <begin position="287"/>
        <end position="291"/>
    </location>
    <ligand>
        <name>GTP</name>
        <dbReference type="ChEBI" id="CHEBI:37565"/>
        <label>2</label>
    </ligand>
</feature>
<name>I4EE46_9BACT</name>
<evidence type="ECO:0000256" key="2">
    <source>
        <dbReference type="ARBA" id="ARBA00020953"/>
    </source>
</evidence>
<keyword evidence="3 8" id="KW-0690">Ribosome biogenesis</keyword>
<dbReference type="Proteomes" id="UP000004221">
    <property type="component" value="Unassembled WGS sequence"/>
</dbReference>
<dbReference type="GO" id="GO:0005525">
    <property type="term" value="F:GTP binding"/>
    <property type="evidence" value="ECO:0007669"/>
    <property type="project" value="UniProtKB-UniRule"/>
</dbReference>
<evidence type="ECO:0000256" key="3">
    <source>
        <dbReference type="ARBA" id="ARBA00022517"/>
    </source>
</evidence>
<dbReference type="SMART" id="SM00382">
    <property type="entry name" value="AAA"/>
    <property type="match status" value="2"/>
</dbReference>
<dbReference type="InterPro" id="IPR005225">
    <property type="entry name" value="Small_GTP-bd"/>
</dbReference>
<evidence type="ECO:0000256" key="1">
    <source>
        <dbReference type="ARBA" id="ARBA00008279"/>
    </source>
</evidence>
<dbReference type="Pfam" id="PF14714">
    <property type="entry name" value="KH_dom-like"/>
    <property type="match status" value="1"/>
</dbReference>
<feature type="domain" description="EngA-type G" evidence="11">
    <location>
        <begin position="234"/>
        <end position="409"/>
    </location>
</feature>
<keyword evidence="13" id="KW-1185">Reference proteome</keyword>
<sequence length="497" mass="54646">MAPALRTLEWPAGAPRVFRTGPAAPYGTMAALGNPVTVDDRQAGWRHGRIPAVAKPLVAIVGRPNVGKSTLFNRLIGERRAIVEDLPGTTRDRLYGETEWNGVTFGLIDTGGLQSDAEIEGASSVEIVRATQEQAGLALEEADLILFLVDAQAGITAGDLEVADLLRRTRKPIYVVANKAESRVNQESSFEFYELGLGDVFPVSAIHGMGIGDLLDAITEELPIAEAAEEPDVPAIAIVGRPNVGKSAILNAILGRGRQIVSPIPGTTRDAVDTELVWSGVPVVLIDTAGIRRRGRVERGIEKYSVLRASRAISRADVAILVLDATEPFTAQDLHVAGYVEEQKKGIVLVINKWDLIEKTGETMGEFLEKAREAFDFMPYAQVIFTSALTGQRIPKIMDAALEVISERNKRISTGELNRMLREALHRHPPPSKPGKWVKFYYVTQASVAPPTFVFFTNYPENVHFSYRRYLENTIREQFGFEGTPIVLRFRGRPREV</sequence>
<gene>
    <name evidence="12" type="primary">engA</name>
    <name evidence="8" type="synonym">der</name>
    <name evidence="12" type="ORF">NITHO_1700016</name>
</gene>
<keyword evidence="4 10" id="KW-0677">Repeat</keyword>
<feature type="binding site" evidence="8">
    <location>
        <begin position="240"/>
        <end position="247"/>
    </location>
    <ligand>
        <name>GTP</name>
        <dbReference type="ChEBI" id="CHEBI:37565"/>
        <label>2</label>
    </ligand>
</feature>
<dbReference type="InterPro" id="IPR032859">
    <property type="entry name" value="KH_dom-like"/>
</dbReference>
<dbReference type="FunFam" id="3.40.50.300:FF:000040">
    <property type="entry name" value="GTPase Der"/>
    <property type="match status" value="1"/>
</dbReference>
<dbReference type="InterPro" id="IPR027417">
    <property type="entry name" value="P-loop_NTPase"/>
</dbReference>
<dbReference type="InterPro" id="IPR015946">
    <property type="entry name" value="KH_dom-like_a/b"/>
</dbReference>
<dbReference type="GO" id="GO:0043022">
    <property type="term" value="F:ribosome binding"/>
    <property type="evidence" value="ECO:0007669"/>
    <property type="project" value="TreeGrafter"/>
</dbReference>
<comment type="similarity">
    <text evidence="1 8 9 10">Belongs to the TRAFAC class TrmE-Era-EngA-EngB-Septin-like GTPase superfamily. EngA (Der) GTPase family.</text>
</comment>
<reference evidence="12 13" key="1">
    <citation type="journal article" date="2012" name="ISME J.">
        <title>Nitrification expanded: discovery, physiology and genomics of a nitrite-oxidizing bacterium from the phylum Chloroflexi.</title>
        <authorList>
            <person name="Sorokin D.Y."/>
            <person name="Lucker S."/>
            <person name="Vejmelkova D."/>
            <person name="Kostrikina N.A."/>
            <person name="Kleerebezem R."/>
            <person name="Rijpstra W.I."/>
            <person name="Damste J.S."/>
            <person name="Le Paslier D."/>
            <person name="Muyzer G."/>
            <person name="Wagner M."/>
            <person name="van Loosdrecht M.C."/>
            <person name="Daims H."/>
        </authorList>
    </citation>
    <scope>NUCLEOTIDE SEQUENCE [LARGE SCALE GENOMIC DNA]</scope>
    <source>
        <strain evidence="13">none</strain>
    </source>
</reference>